<evidence type="ECO:0000256" key="1">
    <source>
        <dbReference type="SAM" id="Phobius"/>
    </source>
</evidence>
<reference evidence="4" key="4">
    <citation type="submission" date="2013-02" db="EMBL/GenBank/DDBJ databases">
        <authorList>
            <person name="Foo H.L."/>
            <person name="Shojaei Moghadam M."/>
            <person name="Tai H.F."/>
            <person name="Abdul Rahim R."/>
            <person name="Abdullah M.P."/>
            <person name="Leow T.C."/>
            <person name="Loh T.C."/>
        </authorList>
    </citation>
    <scope>NUCLEOTIDE SEQUENCE</scope>
    <source>
        <strain evidence="6">RG11</strain>
        <strain evidence="5">RG14</strain>
        <strain evidence="7">RI11</strain>
        <strain evidence="8">RS5</strain>
        <strain evidence="4">TL1</strain>
    </source>
</reference>
<gene>
    <name evidence="2" type="primary">plnR-like</name>
</gene>
<evidence type="ECO:0000313" key="6">
    <source>
        <dbReference type="EMBL" id="AGE12399.1"/>
    </source>
</evidence>
<evidence type="ECO:0000313" key="2">
    <source>
        <dbReference type="EMBL" id="ABD15217.1"/>
    </source>
</evidence>
<dbReference type="AlphaFoldDB" id="Q27XI3"/>
<name>Q27XI3_LACPN</name>
<keyword evidence="1" id="KW-0472">Membrane</keyword>
<dbReference type="EMBL" id="GU138152">
    <property type="protein sequence ID" value="AGE12399.1"/>
    <property type="molecule type" value="Genomic_DNA"/>
</dbReference>
<dbReference type="EMBL" id="GU138153">
    <property type="protein sequence ID" value="AGE12417.1"/>
    <property type="molecule type" value="Genomic_DNA"/>
</dbReference>
<organism evidence="2">
    <name type="scientific">Lactiplantibacillus plantarum</name>
    <name type="common">Lactobacillus plantarum</name>
    <dbReference type="NCBI Taxonomy" id="1590"/>
    <lineage>
        <taxon>Bacteria</taxon>
        <taxon>Bacillati</taxon>
        <taxon>Bacillota</taxon>
        <taxon>Bacilli</taxon>
        <taxon>Lactobacillales</taxon>
        <taxon>Lactobacillaceae</taxon>
        <taxon>Lactiplantibacillus</taxon>
    </lineage>
</organism>
<reference evidence="2" key="1">
    <citation type="journal article" date="2008" name="Int. J. Food Microbiol.">
        <title>Comparative study of the pln locus of the quorum-sensing regulated bacteriocin-producing L. plantarum J51 strain.</title>
        <authorList>
            <person name="Navarro L."/>
            <person name="Rojo-Bezares B."/>
            <person name="Saenz Y."/>
            <person name="Diez L."/>
            <person name="Zarazaga M."/>
            <person name="Ruiz-Larrea F."/>
            <person name="Torres C."/>
        </authorList>
    </citation>
    <scope>NUCLEOTIDE SEQUENCE</scope>
    <source>
        <strain evidence="2">J51</strain>
    </source>
</reference>
<dbReference type="EMBL" id="GU138149">
    <property type="protein sequence ID" value="AGE12345.1"/>
    <property type="molecule type" value="Genomic_DNA"/>
</dbReference>
<evidence type="ECO:0000313" key="5">
    <source>
        <dbReference type="EMBL" id="AGE12381.1"/>
    </source>
</evidence>
<dbReference type="EMBL" id="GU138154">
    <property type="protein sequence ID" value="AGE12435.1"/>
    <property type="molecule type" value="Genomic_DNA"/>
</dbReference>
<evidence type="ECO:0000313" key="8">
    <source>
        <dbReference type="EMBL" id="AGE12435.1"/>
    </source>
</evidence>
<protein>
    <submittedName>
        <fullName evidence="2">Uncharacterized protein plnR-like</fullName>
    </submittedName>
</protein>
<keyword evidence="1" id="KW-0812">Transmembrane</keyword>
<reference evidence="2" key="2">
    <citation type="submission" date="2009-03" db="EMBL/GenBank/DDBJ databases">
        <authorList>
            <person name="Navarro L."/>
            <person name="Saenz Y."/>
            <person name="Rojo B."/>
            <person name="Zarazaga M."/>
            <person name="Ruiz-Larrea F."/>
            <person name="Torres C."/>
        </authorList>
    </citation>
    <scope>NUCLEOTIDE SEQUENCE</scope>
    <source>
        <strain evidence="2">J51</strain>
    </source>
</reference>
<dbReference type="EMBL" id="GU138150">
    <property type="protein sequence ID" value="AGE12363.1"/>
    <property type="molecule type" value="Genomic_DNA"/>
</dbReference>
<dbReference type="EMBL" id="GU138151">
    <property type="protein sequence ID" value="AGE12381.1"/>
    <property type="molecule type" value="Genomic_DNA"/>
</dbReference>
<reference evidence="3" key="3">
    <citation type="journal article" date="2010" name="Food Technol. Biotechnol.">
        <title>Novel bacteriocinogenic Lactobacillus plantarum strains and their differentiation by sequence analysis of 16S rDNA, 16S-23S and 23S-5S intergenic spacer regions and randomly amplified polymorphic DNA analysis.</title>
        <authorList>
            <person name="Moghadam M.S."/>
            <person name="Foo H.L."/>
            <person name="Leow T.C."/>
            <person name="Rahim R.A."/>
            <person name="Loh T.C."/>
        </authorList>
    </citation>
    <scope>NUCLEOTIDE SEQUENCE</scope>
    <source>
        <strain evidence="6">RG11</strain>
        <strain evidence="5">RG14</strain>
        <strain evidence="7">RI11</strain>
        <strain evidence="8">RS5</strain>
        <strain evidence="4">TL1</strain>
        <strain evidence="3">UL4</strain>
    </source>
</reference>
<proteinExistence type="predicted"/>
<evidence type="ECO:0000313" key="3">
    <source>
        <dbReference type="EMBL" id="AGE12345.1"/>
    </source>
</evidence>
<evidence type="ECO:0000313" key="4">
    <source>
        <dbReference type="EMBL" id="AGE12363.1"/>
    </source>
</evidence>
<evidence type="ECO:0000313" key="7">
    <source>
        <dbReference type="EMBL" id="AGE12417.1"/>
    </source>
</evidence>
<reference evidence="3" key="5">
    <citation type="journal article" date="2015" name="Microb. Cell Fact.">
        <title>Molecular characterisation of new organisation of plnEF and plw loci of bacteriocin genes harbour concomitantly in Lactobacillus plantarum I-UL4.</title>
        <authorList>
            <person name="Tai H.F."/>
            <person name="Foo H.L."/>
            <person name="Abdul Rahim R."/>
            <person name="Loh T.C."/>
            <person name="Abdullah M.P."/>
            <person name="Yoshinobu K."/>
        </authorList>
    </citation>
    <scope>NUCLEOTIDE SEQUENCE</scope>
    <source>
        <strain evidence="3">UL4</strain>
    </source>
</reference>
<keyword evidence="1" id="KW-1133">Transmembrane helix</keyword>
<feature type="transmembrane region" description="Helical" evidence="1">
    <location>
        <begin position="12"/>
        <end position="31"/>
    </location>
</feature>
<sequence>MLNKTINIIKKYPVRSLLVVLIVVFAIYVISDGAAGR</sequence>
<accession>Q27XI3</accession>
<dbReference type="EMBL" id="DQ340868">
    <property type="protein sequence ID" value="ABD15217.1"/>
    <property type="molecule type" value="Genomic_DNA"/>
</dbReference>